<reference evidence="2 3" key="1">
    <citation type="submission" date="2018-04" db="EMBL/GenBank/DDBJ databases">
        <authorList>
            <person name="Vogel A."/>
        </authorList>
    </citation>
    <scope>NUCLEOTIDE SEQUENCE [LARGE SCALE GENOMIC DNA]</scope>
</reference>
<keyword evidence="3" id="KW-1185">Reference proteome</keyword>
<evidence type="ECO:0000313" key="3">
    <source>
        <dbReference type="Proteomes" id="UP000595140"/>
    </source>
</evidence>
<accession>A0A484M7S0</accession>
<feature type="region of interest" description="Disordered" evidence="1">
    <location>
        <begin position="1"/>
        <end position="31"/>
    </location>
</feature>
<dbReference type="AlphaFoldDB" id="A0A484M7S0"/>
<dbReference type="Proteomes" id="UP000595140">
    <property type="component" value="Unassembled WGS sequence"/>
</dbReference>
<organism evidence="2 3">
    <name type="scientific">Cuscuta campestris</name>
    <dbReference type="NCBI Taxonomy" id="132261"/>
    <lineage>
        <taxon>Eukaryota</taxon>
        <taxon>Viridiplantae</taxon>
        <taxon>Streptophyta</taxon>
        <taxon>Embryophyta</taxon>
        <taxon>Tracheophyta</taxon>
        <taxon>Spermatophyta</taxon>
        <taxon>Magnoliopsida</taxon>
        <taxon>eudicotyledons</taxon>
        <taxon>Gunneridae</taxon>
        <taxon>Pentapetalae</taxon>
        <taxon>asterids</taxon>
        <taxon>lamiids</taxon>
        <taxon>Solanales</taxon>
        <taxon>Convolvulaceae</taxon>
        <taxon>Cuscuteae</taxon>
        <taxon>Cuscuta</taxon>
        <taxon>Cuscuta subgen. Grammica</taxon>
        <taxon>Cuscuta sect. Cleistogrammica</taxon>
    </lineage>
</organism>
<evidence type="ECO:0000256" key="1">
    <source>
        <dbReference type="SAM" id="MobiDB-lite"/>
    </source>
</evidence>
<proteinExistence type="predicted"/>
<protein>
    <submittedName>
        <fullName evidence="2">Uncharacterized protein</fullName>
    </submittedName>
</protein>
<name>A0A484M7S0_9ASTE</name>
<gene>
    <name evidence="2" type="ORF">CCAM_LOCUS26443</name>
</gene>
<sequence>MAGRRTRSDRCRAPAASSTAPMAPPAGHKERPKFWLLFMDRRLGRRRMKTLKRLVLRSSGSPKLDK</sequence>
<evidence type="ECO:0000313" key="2">
    <source>
        <dbReference type="EMBL" id="VFQ84667.1"/>
    </source>
</evidence>
<feature type="compositionally biased region" description="Basic and acidic residues" evidence="1">
    <location>
        <begin position="1"/>
        <end position="12"/>
    </location>
</feature>
<dbReference type="EMBL" id="OOIL02002808">
    <property type="protein sequence ID" value="VFQ84667.1"/>
    <property type="molecule type" value="Genomic_DNA"/>
</dbReference>